<feature type="transmembrane region" description="Helical" evidence="1">
    <location>
        <begin position="119"/>
        <end position="144"/>
    </location>
</feature>
<proteinExistence type="predicted"/>
<accession>L0JVL8</accession>
<dbReference type="KEGG" id="nou:Natoc_1252"/>
<sequence length="184" mass="20094">MIGNTDSEDMLVFMMLMVGSIFLLIPWVENYATEAALFPQLMGGIVVVGSALILLGDRLPGPLEMLVNTDVNITDSSGEYDKEANASEEIRNASEKQTLADEFGVSISSKAFTILLTSAFILSGYVVGLLFVAPLFVVLYTLWFKQSLRIALLVGVISLLFVFLFMELANIPFDQGEILNRGGI</sequence>
<organism evidence="2 3">
    <name type="scientific">Natronococcus occultus SP4</name>
    <dbReference type="NCBI Taxonomy" id="694430"/>
    <lineage>
        <taxon>Archaea</taxon>
        <taxon>Methanobacteriati</taxon>
        <taxon>Methanobacteriota</taxon>
        <taxon>Stenosarchaea group</taxon>
        <taxon>Halobacteria</taxon>
        <taxon>Halobacteriales</taxon>
        <taxon>Natrialbaceae</taxon>
        <taxon>Natronococcus</taxon>
    </lineage>
</organism>
<gene>
    <name evidence="2" type="ORF">Natoc_1252</name>
</gene>
<dbReference type="RefSeq" id="WP_015320533.1">
    <property type="nucleotide sequence ID" value="NC_019974.1"/>
</dbReference>
<evidence type="ECO:0000256" key="1">
    <source>
        <dbReference type="SAM" id="Phobius"/>
    </source>
</evidence>
<dbReference type="STRING" id="694430.Natoc_1252"/>
<feature type="transmembrane region" description="Helical" evidence="1">
    <location>
        <begin position="35"/>
        <end position="55"/>
    </location>
</feature>
<name>L0JVL8_9EURY</name>
<reference evidence="2 3" key="1">
    <citation type="submission" date="2012-11" db="EMBL/GenBank/DDBJ databases">
        <title>FINISHED of Natronococcus occultus SP4, DSM 3396.</title>
        <authorList>
            <consortium name="DOE Joint Genome Institute"/>
            <person name="Eisen J."/>
            <person name="Huntemann M."/>
            <person name="Wei C.-L."/>
            <person name="Han J."/>
            <person name="Detter J.C."/>
            <person name="Han C."/>
            <person name="Tapia R."/>
            <person name="Chen A."/>
            <person name="Kyrpides N."/>
            <person name="Mavromatis K."/>
            <person name="Markowitz V."/>
            <person name="Szeto E."/>
            <person name="Ivanova N."/>
            <person name="Mikhailova N."/>
            <person name="Ovchinnikova G."/>
            <person name="Pagani I."/>
            <person name="Pati A."/>
            <person name="Goodwin L."/>
            <person name="Nordberg H.P."/>
            <person name="Cantor M.N."/>
            <person name="Hua S.X."/>
            <person name="Woyke T."/>
            <person name="Eisen J."/>
            <person name="Klenk H.-P."/>
            <person name="Klenk H.-P."/>
        </authorList>
    </citation>
    <scope>NUCLEOTIDE SEQUENCE [LARGE SCALE GENOMIC DNA]</scope>
    <source>
        <strain evidence="2 3">SP4</strain>
    </source>
</reference>
<feature type="transmembrane region" description="Helical" evidence="1">
    <location>
        <begin position="12"/>
        <end position="29"/>
    </location>
</feature>
<keyword evidence="1" id="KW-1133">Transmembrane helix</keyword>
<keyword evidence="1" id="KW-0812">Transmembrane</keyword>
<evidence type="ECO:0000313" key="3">
    <source>
        <dbReference type="Proteomes" id="UP000010878"/>
    </source>
</evidence>
<protein>
    <recommendedName>
        <fullName evidence="4">Tripartite tricarboxylate transporter TctB family</fullName>
    </recommendedName>
</protein>
<keyword evidence="1" id="KW-0472">Membrane</keyword>
<keyword evidence="3" id="KW-1185">Reference proteome</keyword>
<dbReference type="GeneID" id="14402774"/>
<dbReference type="Proteomes" id="UP000010878">
    <property type="component" value="Chromosome"/>
</dbReference>
<evidence type="ECO:0000313" key="2">
    <source>
        <dbReference type="EMBL" id="AGB37082.1"/>
    </source>
</evidence>
<dbReference type="HOGENOM" id="CLU_1465143_0_0_2"/>
<evidence type="ECO:0008006" key="4">
    <source>
        <dbReference type="Google" id="ProtNLM"/>
    </source>
</evidence>
<dbReference type="eggNOG" id="arCOG13689">
    <property type="taxonomic scope" value="Archaea"/>
</dbReference>
<dbReference type="AlphaFoldDB" id="L0JVL8"/>
<feature type="transmembrane region" description="Helical" evidence="1">
    <location>
        <begin position="150"/>
        <end position="171"/>
    </location>
</feature>
<dbReference type="EMBL" id="CP003929">
    <property type="protein sequence ID" value="AGB37082.1"/>
    <property type="molecule type" value="Genomic_DNA"/>
</dbReference>